<dbReference type="EMBL" id="WBVQ01000001">
    <property type="protein sequence ID" value="KAB2817557.1"/>
    <property type="molecule type" value="Genomic_DNA"/>
</dbReference>
<dbReference type="RefSeq" id="WP_151692189.1">
    <property type="nucleotide sequence ID" value="NZ_BMGX01000002.1"/>
</dbReference>
<evidence type="ECO:0000313" key="3">
    <source>
        <dbReference type="EMBL" id="KAB2817557.1"/>
    </source>
</evidence>
<dbReference type="Proteomes" id="UP000484164">
    <property type="component" value="Unassembled WGS sequence"/>
</dbReference>
<proteinExistence type="predicted"/>
<protein>
    <submittedName>
        <fullName evidence="3">T9SS type A sorting domain-containing protein</fullName>
    </submittedName>
</protein>
<dbReference type="AlphaFoldDB" id="A0A6L3ZI93"/>
<evidence type="ECO:0000313" key="4">
    <source>
        <dbReference type="Proteomes" id="UP000484164"/>
    </source>
</evidence>
<evidence type="ECO:0000256" key="1">
    <source>
        <dbReference type="ARBA" id="ARBA00022729"/>
    </source>
</evidence>
<keyword evidence="1" id="KW-0732">Signal</keyword>
<dbReference type="NCBIfam" id="TIGR04183">
    <property type="entry name" value="Por_Secre_tail"/>
    <property type="match status" value="1"/>
</dbReference>
<accession>A0A6L3ZI93</accession>
<reference evidence="3 4" key="1">
    <citation type="submission" date="2019-10" db="EMBL/GenBank/DDBJ databases">
        <title>Genome sequence of Phaeocystidibacter marisrubri JCM30614 (type strain).</title>
        <authorList>
            <person name="Bowman J.P."/>
        </authorList>
    </citation>
    <scope>NUCLEOTIDE SEQUENCE [LARGE SCALE GENOMIC DNA]</scope>
    <source>
        <strain evidence="3 4">JCM 30614</strain>
    </source>
</reference>
<keyword evidence="4" id="KW-1185">Reference proteome</keyword>
<name>A0A6L3ZI93_9FLAO</name>
<dbReference type="OrthoDB" id="5526825at2"/>
<dbReference type="Pfam" id="PF18962">
    <property type="entry name" value="Por_Secre_tail"/>
    <property type="match status" value="1"/>
</dbReference>
<comment type="caution">
    <text evidence="3">The sequence shown here is derived from an EMBL/GenBank/DDBJ whole genome shotgun (WGS) entry which is preliminary data.</text>
</comment>
<gene>
    <name evidence="3" type="ORF">F8C82_03925</name>
</gene>
<sequence>MNLTFHGVRSILAAFMITLSTGSIAQTVPFEVRLHPISIPNLGGLQSYAFGQANGKWLIVGGRLDGLHRRQPWASFDVAGHNNQLMVIDPVGLQVWTASLLSLPASIREQLSSTNMEHYQEGDYLYCLGGYGYSATQAAHTTYDKLTAIHVPNVINAVINNTSFTSDIRQITDAQFQVTGGQLRKINDTYYLLGGQKFLGSYNPMGPNHGPGFTQVYTNAIRKFKLTDDGTTLVVNHLTAYVSSADLHRRDYNAEPQILPNGEQGVTMFSGVFQVHADIPYLSSVTVDSTGFAVDAGFQQYYNHYHCPTLPLYSSSQNEMHTVFFGGIAQYYDQAGTLVQDNNVPFVKTIARVTREANGTMTEYKLPVEMPALLGAGAEFIPNINFPHFSNFVFELDSLTQDSVLVGYIYGGISSSQPNIFFVNDGSQSAASAQIYAVYLSLPKSVGVDEINPSSNDPLQFELYPNPSSGKLNLRFHLQESQTVALRLHDAYGKLIESNELLQVAIGENHIEHSFSELKSGGVYFVTLVVGDVEVRRKLILE</sequence>
<feature type="domain" description="Secretion system C-terminal sorting" evidence="2">
    <location>
        <begin position="463"/>
        <end position="540"/>
    </location>
</feature>
<evidence type="ECO:0000259" key="2">
    <source>
        <dbReference type="Pfam" id="PF18962"/>
    </source>
</evidence>
<organism evidence="3 4">
    <name type="scientific">Phaeocystidibacter marisrubri</name>
    <dbReference type="NCBI Taxonomy" id="1577780"/>
    <lineage>
        <taxon>Bacteria</taxon>
        <taxon>Pseudomonadati</taxon>
        <taxon>Bacteroidota</taxon>
        <taxon>Flavobacteriia</taxon>
        <taxon>Flavobacteriales</taxon>
        <taxon>Phaeocystidibacteraceae</taxon>
        <taxon>Phaeocystidibacter</taxon>
    </lineage>
</organism>
<dbReference type="InterPro" id="IPR026444">
    <property type="entry name" value="Secre_tail"/>
</dbReference>